<evidence type="ECO:0000256" key="3">
    <source>
        <dbReference type="ARBA" id="ARBA00022827"/>
    </source>
</evidence>
<protein>
    <submittedName>
        <fullName evidence="7">FAD binding domain-containing protein</fullName>
    </submittedName>
</protein>
<dbReference type="SUPFAM" id="SSF51905">
    <property type="entry name" value="FAD/NAD(P)-binding domain"/>
    <property type="match status" value="1"/>
</dbReference>
<evidence type="ECO:0000256" key="4">
    <source>
        <dbReference type="ARBA" id="ARBA00023002"/>
    </source>
</evidence>
<comment type="similarity">
    <text evidence="1">Belongs to the PheA/TfdB FAD monooxygenase family.</text>
</comment>
<sequence length="570" mass="62720">MDPSSKAGEFDVVIVGGGPVGLLMAYQLQRFGVTACVVEQYEKEAQDGYGRAIALFPRTSEQLDQLDLIDPMLQLGFACRTSVTYKNGERVIPGRVWTFMENIRDTAYDFTLVLRQMYTEEIFRQKLNEVGASYYQATECVDFAVDETATPDGYAVTSTFTDRKTQKTFKLKSKYLVGADGGKSFVRRHAGIPFEGDTSEDKWIRIDGLVETDMPLNRSYGAIESKTHGNVLWAPLDHGATRIGYAYTPEIAKKYPGGVTEEVAIKEALEGMKPFKVEFKEVHWWTLYTIGQRMAKTFAIKDCIFLCGDAAHTHSSGAAQGLNTGIHDAVNLGWKLALTIRGITKPSVLKTYSTERTTAVEKLINYDKDISLLMTHKWPAWYKGDPEADPYLVLGDIFEKAASFNTGLGISYPDNVLNQAAMVPVAAAPGSRPPDVDLTTPGTNRATRLQRITLNTGTFWTIVFTGTINSTSPLLKTLAGFLEGEGKPLRSHIANSWVTISPSVGCSPYEALGMKPFGNMYYDNTGDAHEKFGIAMDKGAVVVLRPDGLVATAGPIEGSWLKEYFSTVLV</sequence>
<dbReference type="InterPro" id="IPR036188">
    <property type="entry name" value="FAD/NAD-bd_sf"/>
</dbReference>
<evidence type="ECO:0000313" key="7">
    <source>
        <dbReference type="EMBL" id="KAH7325617.1"/>
    </source>
</evidence>
<evidence type="ECO:0000259" key="5">
    <source>
        <dbReference type="Pfam" id="PF01494"/>
    </source>
</evidence>
<reference evidence="7" key="1">
    <citation type="journal article" date="2021" name="Nat. Commun.">
        <title>Genetic determinants of endophytism in the Arabidopsis root mycobiome.</title>
        <authorList>
            <person name="Mesny F."/>
            <person name="Miyauchi S."/>
            <person name="Thiergart T."/>
            <person name="Pickel B."/>
            <person name="Atanasova L."/>
            <person name="Karlsson M."/>
            <person name="Huettel B."/>
            <person name="Barry K.W."/>
            <person name="Haridas S."/>
            <person name="Chen C."/>
            <person name="Bauer D."/>
            <person name="Andreopoulos W."/>
            <person name="Pangilinan J."/>
            <person name="LaButti K."/>
            <person name="Riley R."/>
            <person name="Lipzen A."/>
            <person name="Clum A."/>
            <person name="Drula E."/>
            <person name="Henrissat B."/>
            <person name="Kohler A."/>
            <person name="Grigoriev I.V."/>
            <person name="Martin F.M."/>
            <person name="Hacquard S."/>
        </authorList>
    </citation>
    <scope>NUCLEOTIDE SEQUENCE</scope>
    <source>
        <strain evidence="7">MPI-CAGE-CH-0235</strain>
    </source>
</reference>
<keyword evidence="8" id="KW-1185">Reference proteome</keyword>
<evidence type="ECO:0000313" key="8">
    <source>
        <dbReference type="Proteomes" id="UP000813444"/>
    </source>
</evidence>
<dbReference type="AlphaFoldDB" id="A0A8K0T3X8"/>
<dbReference type="InterPro" id="IPR002938">
    <property type="entry name" value="FAD-bd"/>
</dbReference>
<keyword evidence="4" id="KW-0560">Oxidoreductase</keyword>
<dbReference type="InterPro" id="IPR038220">
    <property type="entry name" value="PHOX_C_sf"/>
</dbReference>
<dbReference type="EMBL" id="JAGPNK010000002">
    <property type="protein sequence ID" value="KAH7325617.1"/>
    <property type="molecule type" value="Genomic_DNA"/>
</dbReference>
<keyword evidence="3" id="KW-0274">FAD</keyword>
<dbReference type="Proteomes" id="UP000813444">
    <property type="component" value="Unassembled WGS sequence"/>
</dbReference>
<dbReference type="OrthoDB" id="1716816at2759"/>
<dbReference type="PANTHER" id="PTHR43004">
    <property type="entry name" value="TRK SYSTEM POTASSIUM UPTAKE PROTEIN"/>
    <property type="match status" value="1"/>
</dbReference>
<accession>A0A8K0T3X8</accession>
<proteinExistence type="inferred from homology"/>
<dbReference type="PRINTS" id="PR00420">
    <property type="entry name" value="RNGMNOXGNASE"/>
</dbReference>
<organism evidence="7 8">
    <name type="scientific">Stachybotrys elegans</name>
    <dbReference type="NCBI Taxonomy" id="80388"/>
    <lineage>
        <taxon>Eukaryota</taxon>
        <taxon>Fungi</taxon>
        <taxon>Dikarya</taxon>
        <taxon>Ascomycota</taxon>
        <taxon>Pezizomycotina</taxon>
        <taxon>Sordariomycetes</taxon>
        <taxon>Hypocreomycetidae</taxon>
        <taxon>Hypocreales</taxon>
        <taxon>Stachybotryaceae</taxon>
        <taxon>Stachybotrys</taxon>
    </lineage>
</organism>
<dbReference type="Gene3D" id="3.50.50.60">
    <property type="entry name" value="FAD/NAD(P)-binding domain"/>
    <property type="match status" value="1"/>
</dbReference>
<dbReference type="SUPFAM" id="SSF52833">
    <property type="entry name" value="Thioredoxin-like"/>
    <property type="match status" value="1"/>
</dbReference>
<dbReference type="InterPro" id="IPR050641">
    <property type="entry name" value="RIFMO-like"/>
</dbReference>
<evidence type="ECO:0000256" key="2">
    <source>
        <dbReference type="ARBA" id="ARBA00022630"/>
    </source>
</evidence>
<evidence type="ECO:0000259" key="6">
    <source>
        <dbReference type="Pfam" id="PF07976"/>
    </source>
</evidence>
<dbReference type="Pfam" id="PF07976">
    <property type="entry name" value="Phe_hydrox_dim"/>
    <property type="match status" value="1"/>
</dbReference>
<name>A0A8K0T3X8_9HYPO</name>
<dbReference type="Gene3D" id="3.40.30.20">
    <property type="match status" value="1"/>
</dbReference>
<gene>
    <name evidence="7" type="ORF">B0I35DRAFT_448764</name>
</gene>
<dbReference type="Pfam" id="PF01494">
    <property type="entry name" value="FAD_binding_3"/>
    <property type="match status" value="1"/>
</dbReference>
<feature type="domain" description="Phenol hydroxylase-like C-terminal dimerisation" evidence="6">
    <location>
        <begin position="520"/>
        <end position="569"/>
    </location>
</feature>
<dbReference type="GO" id="GO:0071949">
    <property type="term" value="F:FAD binding"/>
    <property type="evidence" value="ECO:0007669"/>
    <property type="project" value="InterPro"/>
</dbReference>
<evidence type="ECO:0000256" key="1">
    <source>
        <dbReference type="ARBA" id="ARBA00007801"/>
    </source>
</evidence>
<keyword evidence="2" id="KW-0285">Flavoprotein</keyword>
<dbReference type="InterPro" id="IPR012941">
    <property type="entry name" value="Phe_hydrox_C_dim_dom"/>
</dbReference>
<feature type="domain" description="FAD-binding" evidence="5">
    <location>
        <begin position="10"/>
        <end position="364"/>
    </location>
</feature>
<comment type="caution">
    <text evidence="7">The sequence shown here is derived from an EMBL/GenBank/DDBJ whole genome shotgun (WGS) entry which is preliminary data.</text>
</comment>
<dbReference type="InterPro" id="IPR036249">
    <property type="entry name" value="Thioredoxin-like_sf"/>
</dbReference>
<dbReference type="Gene3D" id="3.30.9.10">
    <property type="entry name" value="D-Amino Acid Oxidase, subunit A, domain 2"/>
    <property type="match status" value="1"/>
</dbReference>
<dbReference type="SUPFAM" id="SSF54373">
    <property type="entry name" value="FAD-linked reductases, C-terminal domain"/>
    <property type="match status" value="1"/>
</dbReference>
<dbReference type="PANTHER" id="PTHR43004:SF5">
    <property type="entry name" value="FAD-BINDING DOMAIN-CONTAINING PROTEIN"/>
    <property type="match status" value="1"/>
</dbReference>
<dbReference type="GO" id="GO:0016709">
    <property type="term" value="F:oxidoreductase activity, acting on paired donors, with incorporation or reduction of molecular oxygen, NAD(P)H as one donor, and incorporation of one atom of oxygen"/>
    <property type="evidence" value="ECO:0007669"/>
    <property type="project" value="UniProtKB-ARBA"/>
</dbReference>